<evidence type="ECO:0000259" key="2">
    <source>
        <dbReference type="PROSITE" id="PS51978"/>
    </source>
</evidence>
<evidence type="ECO:0000313" key="3">
    <source>
        <dbReference type="EMBL" id="VEL17581.1"/>
    </source>
</evidence>
<reference evidence="3" key="1">
    <citation type="submission" date="2018-11" db="EMBL/GenBank/DDBJ databases">
        <authorList>
            <consortium name="Pathogen Informatics"/>
        </authorList>
    </citation>
    <scope>NUCLEOTIDE SEQUENCE</scope>
</reference>
<dbReference type="AlphaFoldDB" id="A0A448WQF5"/>
<dbReference type="Pfam" id="PF03792">
    <property type="entry name" value="PBC"/>
    <property type="match status" value="2"/>
</dbReference>
<evidence type="ECO:0000256" key="1">
    <source>
        <dbReference type="ARBA" id="ARBA00004123"/>
    </source>
</evidence>
<protein>
    <recommendedName>
        <fullName evidence="2">PBC domain-containing protein</fullName>
    </recommendedName>
</protein>
<name>A0A448WQF5_9PLAT</name>
<comment type="caution">
    <text evidence="3">The sequence shown here is derived from an EMBL/GenBank/DDBJ whole genome shotgun (WGS) entry which is preliminary data.</text>
</comment>
<feature type="domain" description="PBC" evidence="2">
    <location>
        <begin position="59"/>
        <end position="240"/>
    </location>
</feature>
<dbReference type="OrthoDB" id="4187154at2759"/>
<dbReference type="EMBL" id="CAAALY010033265">
    <property type="protein sequence ID" value="VEL17581.1"/>
    <property type="molecule type" value="Genomic_DNA"/>
</dbReference>
<evidence type="ECO:0000313" key="4">
    <source>
        <dbReference type="Proteomes" id="UP000784294"/>
    </source>
</evidence>
<comment type="subcellular location">
    <subcellularLocation>
        <location evidence="1">Nucleus</location>
    </subcellularLocation>
</comment>
<dbReference type="GO" id="GO:0005634">
    <property type="term" value="C:nucleus"/>
    <property type="evidence" value="ECO:0007669"/>
    <property type="project" value="UniProtKB-SubCell"/>
</dbReference>
<sequence>MSWSQSNICASNALSVHSVDLHNVDGSLGNTYMPSGFDTMGSGCVGDNENPMVMMAAEQRALITGRELQQLLSVAHQSLDEAQERYQSLNSHRLKPALYSVFCEIKEKTGLFIDIFRSLSPFYFYFLALALSLRNTAASNAEDEANSPDPQLLRLDKMLVAEGVTGNVIGNDLADATGDLGGVGLGTGGECNQIEHADYRAKLAQIRQIYHAELEKYKNVSLLAALSGAQNNLYGHTWMG</sequence>
<gene>
    <name evidence="3" type="ORF">PXEA_LOCUS11021</name>
</gene>
<dbReference type="Proteomes" id="UP000784294">
    <property type="component" value="Unassembled WGS sequence"/>
</dbReference>
<accession>A0A448WQF5</accession>
<proteinExistence type="predicted"/>
<keyword evidence="4" id="KW-1185">Reference proteome</keyword>
<organism evidence="3 4">
    <name type="scientific">Protopolystoma xenopodis</name>
    <dbReference type="NCBI Taxonomy" id="117903"/>
    <lineage>
        <taxon>Eukaryota</taxon>
        <taxon>Metazoa</taxon>
        <taxon>Spiralia</taxon>
        <taxon>Lophotrochozoa</taxon>
        <taxon>Platyhelminthes</taxon>
        <taxon>Monogenea</taxon>
        <taxon>Polyopisthocotylea</taxon>
        <taxon>Polystomatidea</taxon>
        <taxon>Polystomatidae</taxon>
        <taxon>Protopolystoma</taxon>
    </lineage>
</organism>
<dbReference type="GO" id="GO:0003700">
    <property type="term" value="F:DNA-binding transcription factor activity"/>
    <property type="evidence" value="ECO:0007669"/>
    <property type="project" value="InterPro"/>
</dbReference>
<dbReference type="InterPro" id="IPR005542">
    <property type="entry name" value="PBX_PBC_dom"/>
</dbReference>
<dbReference type="PROSITE" id="PS51978">
    <property type="entry name" value="PBC"/>
    <property type="match status" value="1"/>
</dbReference>